<keyword evidence="2" id="KW-0963">Cytoplasm</keyword>
<keyword evidence="7" id="KW-1185">Reference proteome</keyword>
<dbReference type="InterPro" id="IPR019903">
    <property type="entry name" value="RIC_family"/>
</dbReference>
<dbReference type="PANTHER" id="PTHR36438:SF1">
    <property type="entry name" value="IRON-SULFUR CLUSTER REPAIR PROTEIN YTFE"/>
    <property type="match status" value="1"/>
</dbReference>
<name>A0A2N8KF90_9BURK</name>
<comment type="subcellular location">
    <subcellularLocation>
        <location evidence="1">Cytoplasm</location>
    </subcellularLocation>
</comment>
<organism evidence="6 7">
    <name type="scientific">Achromobacter pulmonis</name>
    <dbReference type="NCBI Taxonomy" id="1389932"/>
    <lineage>
        <taxon>Bacteria</taxon>
        <taxon>Pseudomonadati</taxon>
        <taxon>Pseudomonadota</taxon>
        <taxon>Betaproteobacteria</taxon>
        <taxon>Burkholderiales</taxon>
        <taxon>Alcaligenaceae</taxon>
        <taxon>Achromobacter</taxon>
    </lineage>
</organism>
<dbReference type="EMBL" id="POQS01000005">
    <property type="protein sequence ID" value="PND32117.1"/>
    <property type="molecule type" value="Genomic_DNA"/>
</dbReference>
<reference evidence="6 7" key="1">
    <citation type="submission" date="2018-01" db="EMBL/GenBank/DDBJ databases">
        <title>The draft genome of an aniline degradation strain ANB-1.</title>
        <authorList>
            <person name="Zhang L."/>
            <person name="Jiang J."/>
        </authorList>
    </citation>
    <scope>NUCLEOTIDE SEQUENCE [LARGE SCALE GENOMIC DNA]</scope>
    <source>
        <strain evidence="6 7">ANB-1</strain>
    </source>
</reference>
<dbReference type="NCBIfam" id="TIGR03652">
    <property type="entry name" value="FeS_repair_RIC"/>
    <property type="match status" value="1"/>
</dbReference>
<dbReference type="GO" id="GO:0046872">
    <property type="term" value="F:metal ion binding"/>
    <property type="evidence" value="ECO:0007669"/>
    <property type="project" value="UniProtKB-KW"/>
</dbReference>
<gene>
    <name evidence="6" type="ORF">C1I89_20055</name>
</gene>
<dbReference type="AlphaFoldDB" id="A0A2N8KF90"/>
<dbReference type="Pfam" id="PF01814">
    <property type="entry name" value="Hemerythrin"/>
    <property type="match status" value="1"/>
</dbReference>
<proteinExistence type="predicted"/>
<protein>
    <submittedName>
        <fullName evidence="6">Iron-sulfur cluster repair di-iron protein</fullName>
    </submittedName>
</protein>
<dbReference type="Proteomes" id="UP000235994">
    <property type="component" value="Unassembled WGS sequence"/>
</dbReference>
<evidence type="ECO:0000256" key="4">
    <source>
        <dbReference type="ARBA" id="ARBA00023004"/>
    </source>
</evidence>
<evidence type="ECO:0000256" key="2">
    <source>
        <dbReference type="ARBA" id="ARBA00022490"/>
    </source>
</evidence>
<evidence type="ECO:0000259" key="5">
    <source>
        <dbReference type="Pfam" id="PF01814"/>
    </source>
</evidence>
<dbReference type="Gene3D" id="1.20.120.520">
    <property type="entry name" value="nmb1532 protein domain like"/>
    <property type="match status" value="1"/>
</dbReference>
<dbReference type="GO" id="GO:0005737">
    <property type="term" value="C:cytoplasm"/>
    <property type="evidence" value="ECO:0007669"/>
    <property type="project" value="UniProtKB-SubCell"/>
</dbReference>
<dbReference type="CDD" id="cd12108">
    <property type="entry name" value="Hr-like"/>
    <property type="match status" value="1"/>
</dbReference>
<dbReference type="Pfam" id="PF04405">
    <property type="entry name" value="ScdA_N"/>
    <property type="match status" value="1"/>
</dbReference>
<dbReference type="NCBIfam" id="NF008221">
    <property type="entry name" value="PRK10992.1"/>
    <property type="match status" value="1"/>
</dbReference>
<dbReference type="RefSeq" id="WP_102774327.1">
    <property type="nucleotide sequence ID" value="NZ_POQS01000005.1"/>
</dbReference>
<accession>A0A2N8KF90</accession>
<dbReference type="InterPro" id="IPR012312">
    <property type="entry name" value="Hemerythrin-like"/>
</dbReference>
<comment type="caution">
    <text evidence="6">The sequence shown here is derived from an EMBL/GenBank/DDBJ whole genome shotgun (WGS) entry which is preliminary data.</text>
</comment>
<keyword evidence="3" id="KW-0479">Metal-binding</keyword>
<keyword evidence="4" id="KW-0408">Iron</keyword>
<evidence type="ECO:0000313" key="7">
    <source>
        <dbReference type="Proteomes" id="UP000235994"/>
    </source>
</evidence>
<feature type="domain" description="Hemerythrin-like" evidence="5">
    <location>
        <begin position="78"/>
        <end position="215"/>
    </location>
</feature>
<dbReference type="PANTHER" id="PTHR36438">
    <property type="entry name" value="IRON-SULFUR CLUSTER REPAIR PROTEIN YTFE"/>
    <property type="match status" value="1"/>
</dbReference>
<evidence type="ECO:0000313" key="6">
    <source>
        <dbReference type="EMBL" id="PND32117.1"/>
    </source>
</evidence>
<sequence length="231" mass="25477">MSLVEQSLGQLARSIPGATQVFHEYELDFCCGGKKSLAEAAAQRSLDVAQIEARLAELARNPSTETDWGLATPADLIDHIVQRYHEVHRRQLPELMRLALKVEQVHADSPDCPAGLADHLRVMQQELESHMQKEEQVLFPMLARGHGAMATMPIRVMRMEHDDHGVALERLLALTNNATLPRAACNTWRALYLGIRAFKEDLMAHIHLENNILFENGSGDGGACCGGQAAG</sequence>
<evidence type="ECO:0000256" key="1">
    <source>
        <dbReference type="ARBA" id="ARBA00004496"/>
    </source>
</evidence>
<evidence type="ECO:0000256" key="3">
    <source>
        <dbReference type="ARBA" id="ARBA00022723"/>
    </source>
</evidence>